<dbReference type="HOGENOM" id="CLU_1485978_0_0_4"/>
<protein>
    <submittedName>
        <fullName evidence="2">Uncharacterized protein</fullName>
    </submittedName>
</protein>
<evidence type="ECO:0000313" key="3">
    <source>
        <dbReference type="Proteomes" id="UP000002596"/>
    </source>
</evidence>
<dbReference type="EMBL" id="CP000512">
    <property type="protein sequence ID" value="ABM31925.1"/>
    <property type="molecule type" value="Genomic_DNA"/>
</dbReference>
<dbReference type="Proteomes" id="UP000002596">
    <property type="component" value="Chromosome"/>
</dbReference>
<feature type="region of interest" description="Disordered" evidence="1">
    <location>
        <begin position="78"/>
        <end position="97"/>
    </location>
</feature>
<dbReference type="KEGG" id="aav:Aave_1334"/>
<dbReference type="AlphaFoldDB" id="A1TLT7"/>
<organism evidence="2 3">
    <name type="scientific">Paracidovorax citrulli (strain AAC00-1)</name>
    <name type="common">Acidovorax citrulli</name>
    <dbReference type="NCBI Taxonomy" id="397945"/>
    <lineage>
        <taxon>Bacteria</taxon>
        <taxon>Pseudomonadati</taxon>
        <taxon>Pseudomonadota</taxon>
        <taxon>Betaproteobacteria</taxon>
        <taxon>Burkholderiales</taxon>
        <taxon>Comamonadaceae</taxon>
        <taxon>Paracidovorax</taxon>
    </lineage>
</organism>
<dbReference type="STRING" id="397945.Aave_1334"/>
<sequence length="181" mass="19056">MRRHKKSPVLAVRGFRAGPFAAGWWPGGERRYGSLLGGGSTTCSSSCSGVCSGLGGIAGGSGGFGSSGCGRSRSVGSRSFGRCGHGSGSRGRSFDGSRGRSRGFFLLAAGGESDGRDQGSQNERVLHFGFFLWDRRILEFCRHAALFQRCALAGRGAPRGAWSARSAPRHQSQIIGRLRQS</sequence>
<reference evidence="2 3" key="1">
    <citation type="submission" date="2006-12" db="EMBL/GenBank/DDBJ databases">
        <title>Complete sequence of Acidovorax avenae subsp. citrulli AAC00-1.</title>
        <authorList>
            <consortium name="US DOE Joint Genome Institute"/>
            <person name="Copeland A."/>
            <person name="Lucas S."/>
            <person name="Lapidus A."/>
            <person name="Barry K."/>
            <person name="Detter J.C."/>
            <person name="Glavina del Rio T."/>
            <person name="Dalin E."/>
            <person name="Tice H."/>
            <person name="Pitluck S."/>
            <person name="Kiss H."/>
            <person name="Brettin T."/>
            <person name="Bruce D."/>
            <person name="Han C."/>
            <person name="Tapia R."/>
            <person name="Gilna P."/>
            <person name="Schmutz J."/>
            <person name="Larimer F."/>
            <person name="Land M."/>
            <person name="Hauser L."/>
            <person name="Kyrpides N."/>
            <person name="Kim E."/>
            <person name="Stahl D."/>
            <person name="Richardson P."/>
        </authorList>
    </citation>
    <scope>NUCLEOTIDE SEQUENCE [LARGE SCALE GENOMIC DNA]</scope>
    <source>
        <strain evidence="2 3">AAC00-1</strain>
    </source>
</reference>
<name>A1TLT7_PARC0</name>
<evidence type="ECO:0000256" key="1">
    <source>
        <dbReference type="SAM" id="MobiDB-lite"/>
    </source>
</evidence>
<proteinExistence type="predicted"/>
<gene>
    <name evidence="2" type="ordered locus">Aave_1334</name>
</gene>
<accession>A1TLT7</accession>
<evidence type="ECO:0000313" key="2">
    <source>
        <dbReference type="EMBL" id="ABM31925.1"/>
    </source>
</evidence>